<accession>A0A7C3ZJW9</accession>
<proteinExistence type="predicted"/>
<dbReference type="EMBL" id="DSPX01000020">
    <property type="protein sequence ID" value="HGF99563.1"/>
    <property type="molecule type" value="Genomic_DNA"/>
</dbReference>
<comment type="caution">
    <text evidence="2">The sequence shown here is derived from an EMBL/GenBank/DDBJ whole genome shotgun (WGS) entry which is preliminary data.</text>
</comment>
<name>A0A7C3ZJW9_9CYAN</name>
<dbReference type="AlphaFoldDB" id="A0A7C3ZJW9"/>
<feature type="compositionally biased region" description="Low complexity" evidence="1">
    <location>
        <begin position="102"/>
        <end position="120"/>
    </location>
</feature>
<gene>
    <name evidence="2" type="ORF">ENR15_02555</name>
</gene>
<organism evidence="2">
    <name type="scientific">Planktothricoides sp. SpSt-374</name>
    <dbReference type="NCBI Taxonomy" id="2282167"/>
    <lineage>
        <taxon>Bacteria</taxon>
        <taxon>Bacillati</taxon>
        <taxon>Cyanobacteriota</taxon>
        <taxon>Cyanophyceae</taxon>
        <taxon>Oscillatoriophycideae</taxon>
        <taxon>Oscillatoriales</taxon>
        <taxon>Oscillatoriaceae</taxon>
        <taxon>Planktothricoides</taxon>
    </lineage>
</organism>
<protein>
    <submittedName>
        <fullName evidence="2">Uncharacterized protein</fullName>
    </submittedName>
</protein>
<sequence length="236" mass="25419">MKINPTVILTLALLGMMFGAGSVSARWGLKLGTDALKEITQPEISPTSKRDAAQKGLIRGQGIVFLQEQNIVKNIKAVMEGKAPAEPAKPKQPPKPVETKAPETAAKPAPAQNQPPAVDPRFPIQNRDDDVTMTVRSVKKEGDNLVLDVTLKNNGTRAVQFLYSFLNVTDDGGKTLSATTQGLPSEVPSDGKVYGGKVNLPISLVEEAKKLSLSLTDYPDRQVELKIDEIPVTIDN</sequence>
<evidence type="ECO:0000313" key="2">
    <source>
        <dbReference type="EMBL" id="HGF99563.1"/>
    </source>
</evidence>
<reference evidence="2" key="1">
    <citation type="journal article" date="2020" name="mSystems">
        <title>Genome- and Community-Level Interaction Insights into Carbon Utilization and Element Cycling Functions of Hydrothermarchaeota in Hydrothermal Sediment.</title>
        <authorList>
            <person name="Zhou Z."/>
            <person name="Liu Y."/>
            <person name="Xu W."/>
            <person name="Pan J."/>
            <person name="Luo Z.H."/>
            <person name="Li M."/>
        </authorList>
    </citation>
    <scope>NUCLEOTIDE SEQUENCE [LARGE SCALE GENOMIC DNA]</scope>
    <source>
        <strain evidence="2">SpSt-374</strain>
    </source>
</reference>
<evidence type="ECO:0000256" key="1">
    <source>
        <dbReference type="SAM" id="MobiDB-lite"/>
    </source>
</evidence>
<feature type="region of interest" description="Disordered" evidence="1">
    <location>
        <begin position="82"/>
        <end position="125"/>
    </location>
</feature>